<sequence length="76" mass="8267">MTQEPDKFVNLSVHESADPSVFSSNPKQQAAGETKDLNDSVHDDENPDVPHPKPLDAENDENLVDRQVTIANLSAG</sequence>
<accession>A0A367QZM2</accession>
<comment type="caution">
    <text evidence="2">The sequence shown here is derived from an EMBL/GenBank/DDBJ whole genome shotgun (WGS) entry which is preliminary data.</text>
</comment>
<dbReference type="Proteomes" id="UP000252107">
    <property type="component" value="Unassembled WGS sequence"/>
</dbReference>
<gene>
    <name evidence="2" type="ORF">A6770_01600</name>
</gene>
<name>A0A367QZM2_9NOSO</name>
<organism evidence="2 3">
    <name type="scientific">Nostoc minutum NIES-26</name>
    <dbReference type="NCBI Taxonomy" id="1844469"/>
    <lineage>
        <taxon>Bacteria</taxon>
        <taxon>Bacillati</taxon>
        <taxon>Cyanobacteriota</taxon>
        <taxon>Cyanophyceae</taxon>
        <taxon>Nostocales</taxon>
        <taxon>Nostocaceae</taxon>
        <taxon>Nostoc</taxon>
    </lineage>
</organism>
<protein>
    <submittedName>
        <fullName evidence="2">Uncharacterized protein</fullName>
    </submittedName>
</protein>
<reference evidence="2" key="1">
    <citation type="submission" date="2016-04" db="EMBL/GenBank/DDBJ databases">
        <authorList>
            <person name="Tabuchi Yagui T.R."/>
        </authorList>
    </citation>
    <scope>NUCLEOTIDE SEQUENCE [LARGE SCALE GENOMIC DNA]</scope>
    <source>
        <strain evidence="2">NIES-26</strain>
    </source>
</reference>
<dbReference type="AlphaFoldDB" id="A0A367QZM2"/>
<evidence type="ECO:0000313" key="3">
    <source>
        <dbReference type="Proteomes" id="UP000252107"/>
    </source>
</evidence>
<feature type="compositionally biased region" description="Basic and acidic residues" evidence="1">
    <location>
        <begin position="33"/>
        <end position="56"/>
    </location>
</feature>
<dbReference type="EMBL" id="LXQD01000295">
    <property type="protein sequence ID" value="RCJ29110.1"/>
    <property type="molecule type" value="Genomic_DNA"/>
</dbReference>
<keyword evidence="3" id="KW-1185">Reference proteome</keyword>
<evidence type="ECO:0000313" key="2">
    <source>
        <dbReference type="EMBL" id="RCJ29110.1"/>
    </source>
</evidence>
<feature type="region of interest" description="Disordered" evidence="1">
    <location>
        <begin position="1"/>
        <end position="64"/>
    </location>
</feature>
<proteinExistence type="predicted"/>
<evidence type="ECO:0000256" key="1">
    <source>
        <dbReference type="SAM" id="MobiDB-lite"/>
    </source>
</evidence>